<evidence type="ECO:0000313" key="1">
    <source>
        <dbReference type="EMBL" id="WAS96031.1"/>
    </source>
</evidence>
<sequence length="197" mass="21189">MLRALRLGPASLHRRRDEQPPFGTTSPTISYSFGFEPTTVDSSASATTDDGESLCQAFCDRLIACGLGGAFDGCPCTPAEANATCFQEWKLTVECFEFDTCESLESGVSPCWKDFTKAAICGDDSCEISQDFGGDVPVDGCAFSQECLEALNRRLVCDQAMCLCEIDGMPVAMGTCWQSSVCRDAELAAERIENCCA</sequence>
<accession>A0ABY7H9Y2</accession>
<name>A0ABY7H9Y2_9BACT</name>
<proteinExistence type="predicted"/>
<protein>
    <submittedName>
        <fullName evidence="1">Uncharacterized protein</fullName>
    </submittedName>
</protein>
<keyword evidence="2" id="KW-1185">Reference proteome</keyword>
<dbReference type="RefSeq" id="WP_269038373.1">
    <property type="nucleotide sequence ID" value="NZ_CP114040.1"/>
</dbReference>
<gene>
    <name evidence="1" type="ORF">O0S08_07690</name>
</gene>
<organism evidence="1 2">
    <name type="scientific">Nannocystis punicea</name>
    <dbReference type="NCBI Taxonomy" id="2995304"/>
    <lineage>
        <taxon>Bacteria</taxon>
        <taxon>Pseudomonadati</taxon>
        <taxon>Myxococcota</taxon>
        <taxon>Polyangia</taxon>
        <taxon>Nannocystales</taxon>
        <taxon>Nannocystaceae</taxon>
        <taxon>Nannocystis</taxon>
    </lineage>
</organism>
<evidence type="ECO:0000313" key="2">
    <source>
        <dbReference type="Proteomes" id="UP001164459"/>
    </source>
</evidence>
<reference evidence="1" key="1">
    <citation type="submission" date="2022-11" db="EMBL/GenBank/DDBJ databases">
        <title>Minimal conservation of predation-associated metabolite biosynthetic gene clusters underscores biosynthetic potential of Myxococcota including descriptions for ten novel species: Archangium lansinium sp. nov., Myxococcus landrumus sp. nov., Nannocystis bai.</title>
        <authorList>
            <person name="Ahearne A."/>
            <person name="Stevens C."/>
            <person name="Dowd S."/>
        </authorList>
    </citation>
    <scope>NUCLEOTIDE SEQUENCE</scope>
    <source>
        <strain evidence="1">Fl3</strain>
    </source>
</reference>
<dbReference type="Proteomes" id="UP001164459">
    <property type="component" value="Chromosome"/>
</dbReference>
<dbReference type="EMBL" id="CP114040">
    <property type="protein sequence ID" value="WAS96031.1"/>
    <property type="molecule type" value="Genomic_DNA"/>
</dbReference>